<gene>
    <name evidence="1" type="ORF">GIB67_020354</name>
</gene>
<accession>A0A7J7LR89</accession>
<dbReference type="EMBL" id="JACGCM010002085">
    <property type="protein sequence ID" value="KAF6145163.1"/>
    <property type="molecule type" value="Genomic_DNA"/>
</dbReference>
<sequence>MQVLAMTTRAYRIQSRSIILNSLSNKEIGSSSADIGKVHLNSVVALFESQWSTLQMVVLREILLSYVRAGDPIVVRCSSPSTTILLLSHHPCWT</sequence>
<keyword evidence="2" id="KW-1185">Reference proteome</keyword>
<protein>
    <submittedName>
        <fullName evidence="1">Uncharacterized protein</fullName>
    </submittedName>
</protein>
<dbReference type="Proteomes" id="UP000541444">
    <property type="component" value="Unassembled WGS sequence"/>
</dbReference>
<evidence type="ECO:0000313" key="1">
    <source>
        <dbReference type="EMBL" id="KAF6145163.1"/>
    </source>
</evidence>
<organism evidence="1 2">
    <name type="scientific">Kingdonia uniflora</name>
    <dbReference type="NCBI Taxonomy" id="39325"/>
    <lineage>
        <taxon>Eukaryota</taxon>
        <taxon>Viridiplantae</taxon>
        <taxon>Streptophyta</taxon>
        <taxon>Embryophyta</taxon>
        <taxon>Tracheophyta</taxon>
        <taxon>Spermatophyta</taxon>
        <taxon>Magnoliopsida</taxon>
        <taxon>Ranunculales</taxon>
        <taxon>Circaeasteraceae</taxon>
        <taxon>Kingdonia</taxon>
    </lineage>
</organism>
<name>A0A7J7LR89_9MAGN</name>
<evidence type="ECO:0000313" key="2">
    <source>
        <dbReference type="Proteomes" id="UP000541444"/>
    </source>
</evidence>
<reference evidence="1 2" key="1">
    <citation type="journal article" date="2020" name="IScience">
        <title>Genome Sequencing of the Endangered Kingdonia uniflora (Circaeasteraceae, Ranunculales) Reveals Potential Mechanisms of Evolutionary Specialization.</title>
        <authorList>
            <person name="Sun Y."/>
            <person name="Deng T."/>
            <person name="Zhang A."/>
            <person name="Moore M.J."/>
            <person name="Landis J.B."/>
            <person name="Lin N."/>
            <person name="Zhang H."/>
            <person name="Zhang X."/>
            <person name="Huang J."/>
            <person name="Zhang X."/>
            <person name="Sun H."/>
            <person name="Wang H."/>
        </authorList>
    </citation>
    <scope>NUCLEOTIDE SEQUENCE [LARGE SCALE GENOMIC DNA]</scope>
    <source>
        <strain evidence="1">TB1705</strain>
        <tissue evidence="1">Leaf</tissue>
    </source>
</reference>
<comment type="caution">
    <text evidence="1">The sequence shown here is derived from an EMBL/GenBank/DDBJ whole genome shotgun (WGS) entry which is preliminary data.</text>
</comment>
<proteinExistence type="predicted"/>
<dbReference type="AlphaFoldDB" id="A0A7J7LR89"/>
<dbReference type="OrthoDB" id="27962at2759"/>